<dbReference type="Proteomes" id="UP000652219">
    <property type="component" value="Unassembled WGS sequence"/>
</dbReference>
<feature type="region of interest" description="Disordered" evidence="2">
    <location>
        <begin position="308"/>
        <end position="358"/>
    </location>
</feature>
<evidence type="ECO:0000256" key="2">
    <source>
        <dbReference type="SAM" id="MobiDB-lite"/>
    </source>
</evidence>
<feature type="compositionally biased region" description="Basic and acidic residues" evidence="2">
    <location>
        <begin position="429"/>
        <end position="446"/>
    </location>
</feature>
<feature type="region of interest" description="Disordered" evidence="2">
    <location>
        <begin position="429"/>
        <end position="471"/>
    </location>
</feature>
<dbReference type="CDD" id="cd06503">
    <property type="entry name" value="ATP-synt_Fo_b"/>
    <property type="match status" value="1"/>
</dbReference>
<evidence type="ECO:0000313" key="3">
    <source>
        <dbReference type="EMBL" id="KAF6788725.1"/>
    </source>
</evidence>
<keyword evidence="1" id="KW-0175">Coiled coil</keyword>
<dbReference type="EMBL" id="WIGN01000557">
    <property type="protein sequence ID" value="KAF6788725.1"/>
    <property type="molecule type" value="Genomic_DNA"/>
</dbReference>
<organism evidence="3 4">
    <name type="scientific">Colletotrichum sojae</name>
    <dbReference type="NCBI Taxonomy" id="2175907"/>
    <lineage>
        <taxon>Eukaryota</taxon>
        <taxon>Fungi</taxon>
        <taxon>Dikarya</taxon>
        <taxon>Ascomycota</taxon>
        <taxon>Pezizomycotina</taxon>
        <taxon>Sordariomycetes</taxon>
        <taxon>Hypocreomycetidae</taxon>
        <taxon>Glomerellales</taxon>
        <taxon>Glomerellaceae</taxon>
        <taxon>Colletotrichum</taxon>
        <taxon>Colletotrichum orchidearum species complex</taxon>
    </lineage>
</organism>
<sequence length="896" mass="99743">MSSPPNTCRDFILYRPGRRSETSTATVPPGMSRRTSHIRIVDAKNTRSGTSSEDDTTERDDDGDTFNSLSSSDSNSNRPVRGFSPRKPRPYTQTTSKGKGIASSQQPHHHHNHKRHRDPPDRDTKRDGKRDTSPGEGPSRRNASRRHSYRPAMEPFDDPYPPMGGYGANVYPTTYTGAGARFSRHSIPPIYPQSHVNPSPYGSAATYPLVQHNPINPFSNASAPPTYPFVQPGRLVPFPNGGAPAQYMPPYMPPYMPQYMYSAPPAPPPPSKTPAPAPAPPPAPAPAPALASEERIVREIAALKEERRAQEMAAMREAKSARENPEIENLKRELEEKRREMEAREWEARKREEEAKLRKEMEDSFRAKMEAMKKAEEDARAEIERVRLAADAEARAALEAEMTRQREIQAAIEKAKKEAQEELLAQMRADAERRARDEEERRRSLEAAEAQVAGEIEAQRKQREEDEETRDRLLRELKEEIRAEFLQDQSKGRHTRAAQRTLPPNRHVATTPADSTVDPFEFFEGYSTPFPGQPEPGSFEEAYWPRRQFPTAWPYQFHMPGGRDQAYMQARRSVPGVSYDYQQRSMRPEDFAREQPTNPAPNNSQSAPRRPTDLNAPGTSSFASVDGNDSDNVTVIPAATYKNGSQPAQGVEPHLNVGLANLNLANGDAGLSRTPNGVPRDVPGKQKQNGSWSASSTTDELDDRGVADTAGVLDTNRGGANIESSNPMWPPATNGNPERFETPPNRPSPVRKETARDSPLMPVLAKHLSDFEEHSSQSQRSASRQSQTVADSKADDVFSRPVPSRDARYSDWVEDGPPHDPALPYSLARRDQWGVGRQPGQQAPVPGGGFDYGAGFPMAFVPCVMVPVHMMQVPMLPASYQGMAPRKNRRQQGMRS</sequence>
<feature type="compositionally biased region" description="Polar residues" evidence="2">
    <location>
        <begin position="91"/>
        <end position="106"/>
    </location>
</feature>
<feature type="compositionally biased region" description="Basic and acidic residues" evidence="2">
    <location>
        <begin position="792"/>
        <end position="811"/>
    </location>
</feature>
<feature type="compositionally biased region" description="Pro residues" evidence="2">
    <location>
        <begin position="265"/>
        <end position="287"/>
    </location>
</feature>
<feature type="compositionally biased region" description="Basic residues" evidence="2">
    <location>
        <begin position="107"/>
        <end position="117"/>
    </location>
</feature>
<feature type="compositionally biased region" description="Polar residues" evidence="2">
    <location>
        <begin position="595"/>
        <end position="607"/>
    </location>
</feature>
<dbReference type="AlphaFoldDB" id="A0A8H6IP53"/>
<gene>
    <name evidence="3" type="ORF">CSOJ01_14967</name>
</gene>
<feature type="region of interest" description="Disordered" evidence="2">
    <location>
        <begin position="668"/>
        <end position="819"/>
    </location>
</feature>
<name>A0A8H6IP53_9PEZI</name>
<protein>
    <submittedName>
        <fullName evidence="3">Kinetoplast-associated protein kap</fullName>
    </submittedName>
</protein>
<feature type="compositionally biased region" description="Acidic residues" evidence="2">
    <location>
        <begin position="52"/>
        <end position="64"/>
    </location>
</feature>
<dbReference type="InterPro" id="IPR051483">
    <property type="entry name" value="MAP7_domain-containing"/>
</dbReference>
<dbReference type="PANTHER" id="PTHR15073:SF1">
    <property type="entry name" value="RETICULOCYTE-BINDING PROTEIN HOMOLOG 2A"/>
    <property type="match status" value="1"/>
</dbReference>
<feature type="compositionally biased region" description="Low complexity" evidence="2">
    <location>
        <begin position="65"/>
        <end position="77"/>
    </location>
</feature>
<feature type="compositionally biased region" description="Low complexity" evidence="2">
    <location>
        <begin position="776"/>
        <end position="787"/>
    </location>
</feature>
<evidence type="ECO:0000256" key="1">
    <source>
        <dbReference type="ARBA" id="ARBA00023054"/>
    </source>
</evidence>
<evidence type="ECO:0000313" key="4">
    <source>
        <dbReference type="Proteomes" id="UP000652219"/>
    </source>
</evidence>
<feature type="compositionally biased region" description="Basic and acidic residues" evidence="2">
    <location>
        <begin position="118"/>
        <end position="133"/>
    </location>
</feature>
<accession>A0A8H6IP53</accession>
<dbReference type="PANTHER" id="PTHR15073">
    <property type="entry name" value="MICROTUBULE-ASSOCIATED PROTEIN"/>
    <property type="match status" value="1"/>
</dbReference>
<keyword evidence="4" id="KW-1185">Reference proteome</keyword>
<feature type="compositionally biased region" description="Polar residues" evidence="2">
    <location>
        <begin position="686"/>
        <end position="698"/>
    </location>
</feature>
<feature type="region of interest" description="Disordered" evidence="2">
    <location>
        <begin position="265"/>
        <end position="294"/>
    </location>
</feature>
<feature type="region of interest" description="Disordered" evidence="2">
    <location>
        <begin position="1"/>
        <end position="160"/>
    </location>
</feature>
<feature type="region of interest" description="Disordered" evidence="2">
    <location>
        <begin position="587"/>
        <end position="630"/>
    </location>
</feature>
<proteinExistence type="predicted"/>
<feature type="region of interest" description="Disordered" evidence="2">
    <location>
        <begin position="485"/>
        <end position="540"/>
    </location>
</feature>
<reference evidence="3 4" key="1">
    <citation type="journal article" date="2020" name="Phytopathology">
        <title>Genome Sequence Resources of Colletotrichum truncatum, C. plurivorum, C. musicola, and C. sojae: Four Species Pathogenic to Soybean (Glycine max).</title>
        <authorList>
            <person name="Rogerio F."/>
            <person name="Boufleur T.R."/>
            <person name="Ciampi-Guillardi M."/>
            <person name="Sukno S.A."/>
            <person name="Thon M.R."/>
            <person name="Massola Junior N.S."/>
            <person name="Baroncelli R."/>
        </authorList>
    </citation>
    <scope>NUCLEOTIDE SEQUENCE [LARGE SCALE GENOMIC DNA]</scope>
    <source>
        <strain evidence="3 4">LFN0009</strain>
    </source>
</reference>
<feature type="compositionally biased region" description="Basic and acidic residues" evidence="2">
    <location>
        <begin position="457"/>
        <end position="471"/>
    </location>
</feature>
<comment type="caution">
    <text evidence="3">The sequence shown here is derived from an EMBL/GenBank/DDBJ whole genome shotgun (WGS) entry which is preliminary data.</text>
</comment>